<accession>A0A1H4FPQ9</accession>
<sequence>MAKPVVITLTVQANTLFNLVNPTPVQIGACCSISDDNGGSGSPIENFTSTVFIDKNVKWKGETPDRGFSIAIDSIAYESNGTDVNFFDVSIIPGSGGRSGNANANVKKDDSLKGKLNEYILNFKVYDSGNNFKSFPIDPKLAINP</sequence>
<dbReference type="OrthoDB" id="1354019at2"/>
<dbReference type="AlphaFoldDB" id="A0A1H4FPQ9"/>
<gene>
    <name evidence="1" type="ORF">SAMN05443667_11452</name>
</gene>
<evidence type="ECO:0000313" key="1">
    <source>
        <dbReference type="EMBL" id="SEA98820.1"/>
    </source>
</evidence>
<dbReference type="STRING" id="150146.SAMN05443667_11452"/>
<keyword evidence="2" id="KW-1185">Reference proteome</keyword>
<dbReference type="EMBL" id="FNRD01000014">
    <property type="protein sequence ID" value="SEA98820.1"/>
    <property type="molecule type" value="Genomic_DNA"/>
</dbReference>
<organism evidence="1 2">
    <name type="scientific">Flavobacterium gillisiae</name>
    <dbReference type="NCBI Taxonomy" id="150146"/>
    <lineage>
        <taxon>Bacteria</taxon>
        <taxon>Pseudomonadati</taxon>
        <taxon>Bacteroidota</taxon>
        <taxon>Flavobacteriia</taxon>
        <taxon>Flavobacteriales</taxon>
        <taxon>Flavobacteriaceae</taxon>
        <taxon>Flavobacterium</taxon>
    </lineage>
</organism>
<dbReference type="RefSeq" id="WP_091092881.1">
    <property type="nucleotide sequence ID" value="NZ_FNRD01000014.1"/>
</dbReference>
<dbReference type="Proteomes" id="UP000198951">
    <property type="component" value="Unassembled WGS sequence"/>
</dbReference>
<evidence type="ECO:0000313" key="2">
    <source>
        <dbReference type="Proteomes" id="UP000198951"/>
    </source>
</evidence>
<reference evidence="2" key="1">
    <citation type="submission" date="2016-10" db="EMBL/GenBank/DDBJ databases">
        <authorList>
            <person name="Varghese N."/>
            <person name="Submissions S."/>
        </authorList>
    </citation>
    <scope>NUCLEOTIDE SEQUENCE [LARGE SCALE GENOMIC DNA]</scope>
    <source>
        <strain evidence="2">DSM 22376</strain>
    </source>
</reference>
<protein>
    <recommendedName>
        <fullName evidence="3">Inclusion body protein</fullName>
    </recommendedName>
</protein>
<proteinExistence type="predicted"/>
<evidence type="ECO:0008006" key="3">
    <source>
        <dbReference type="Google" id="ProtNLM"/>
    </source>
</evidence>
<name>A0A1H4FPQ9_9FLAO</name>